<dbReference type="Pfam" id="PF19498">
    <property type="entry name" value="DUF6033"/>
    <property type="match status" value="1"/>
</dbReference>
<dbReference type="Proteomes" id="UP000187412">
    <property type="component" value="Unassembled WGS sequence"/>
</dbReference>
<evidence type="ECO:0000313" key="1">
    <source>
        <dbReference type="EMBL" id="OMD37353.1"/>
    </source>
</evidence>
<organism evidence="1 2">
    <name type="scientific">Paenibacillus borealis</name>
    <dbReference type="NCBI Taxonomy" id="160799"/>
    <lineage>
        <taxon>Bacteria</taxon>
        <taxon>Bacillati</taxon>
        <taxon>Bacillota</taxon>
        <taxon>Bacilli</taxon>
        <taxon>Bacillales</taxon>
        <taxon>Paenibacillaceae</taxon>
        <taxon>Paenibacillus</taxon>
    </lineage>
</organism>
<gene>
    <name evidence="1" type="ORF">BSK56_31285</name>
</gene>
<dbReference type="RefSeq" id="WP_076114290.1">
    <property type="nucleotide sequence ID" value="NZ_MPTB01000069.1"/>
</dbReference>
<name>A0ABX3GX39_PAEBO</name>
<dbReference type="InterPro" id="IPR046097">
    <property type="entry name" value="DUF6033"/>
</dbReference>
<proteinExistence type="predicted"/>
<comment type="caution">
    <text evidence="1">The sequence shown here is derived from an EMBL/GenBank/DDBJ whole genome shotgun (WGS) entry which is preliminary data.</text>
</comment>
<accession>A0ABX3GX39</accession>
<reference evidence="1 2" key="1">
    <citation type="submission" date="2016-10" db="EMBL/GenBank/DDBJ databases">
        <title>Paenibacillus species isolates.</title>
        <authorList>
            <person name="Beno S.M."/>
        </authorList>
    </citation>
    <scope>NUCLEOTIDE SEQUENCE [LARGE SCALE GENOMIC DNA]</scope>
    <source>
        <strain evidence="1 2">FSL H7-0744</strain>
    </source>
</reference>
<evidence type="ECO:0000313" key="2">
    <source>
        <dbReference type="Proteomes" id="UP000187412"/>
    </source>
</evidence>
<protein>
    <submittedName>
        <fullName evidence="1">Uncharacterized protein</fullName>
    </submittedName>
</protein>
<keyword evidence="2" id="KW-1185">Reference proteome</keyword>
<sequence>MLNVVPLSSLNRAGATIASQKNQNSGISFQNALSTTNSEAVLTELENKFGIKINVQAIPKTEEAVKSVYSHCVGKGNVTIAPNILNQSATDPQLQKKVEDIIQDHFASSANDKPGDASGVIIHPDGKATFWVIGDYLTPAEREKIQKEVEADQKKKAEQSDLLSKLNSSTLLSQFGSSTETSSSVEEANNVYINSVRQASMDSMLRKKDLFHLND</sequence>
<dbReference type="EMBL" id="MPTB01000069">
    <property type="protein sequence ID" value="OMD37353.1"/>
    <property type="molecule type" value="Genomic_DNA"/>
</dbReference>